<organism evidence="3 4">
    <name type="scientific">Canariomyces notabilis</name>
    <dbReference type="NCBI Taxonomy" id="2074819"/>
    <lineage>
        <taxon>Eukaryota</taxon>
        <taxon>Fungi</taxon>
        <taxon>Dikarya</taxon>
        <taxon>Ascomycota</taxon>
        <taxon>Pezizomycotina</taxon>
        <taxon>Sordariomycetes</taxon>
        <taxon>Sordariomycetidae</taxon>
        <taxon>Sordariales</taxon>
        <taxon>Chaetomiaceae</taxon>
        <taxon>Canariomyces</taxon>
    </lineage>
</organism>
<dbReference type="PANTHER" id="PTHR28535:SF1">
    <property type="entry name" value="PROTEIN ZGRF1"/>
    <property type="match status" value="1"/>
</dbReference>
<feature type="compositionally biased region" description="Basic and acidic residues" evidence="1">
    <location>
        <begin position="268"/>
        <end position="286"/>
    </location>
</feature>
<dbReference type="EMBL" id="MU853360">
    <property type="protein sequence ID" value="KAK4108757.1"/>
    <property type="molecule type" value="Genomic_DNA"/>
</dbReference>
<feature type="compositionally biased region" description="Basic and acidic residues" evidence="1">
    <location>
        <begin position="874"/>
        <end position="886"/>
    </location>
</feature>
<feature type="region of interest" description="Disordered" evidence="1">
    <location>
        <begin position="124"/>
        <end position="144"/>
    </location>
</feature>
<feature type="compositionally biased region" description="Polar residues" evidence="1">
    <location>
        <begin position="11"/>
        <end position="20"/>
    </location>
</feature>
<accession>A0AAN6QKV3</accession>
<sequence>MPSTVAPASAVTGSLDPSSGRHSATVLEFLCLFTHDLRRKQKRWQDGRLKYHTFNKRVMVYDDRGNFVGDMHWRGSDFDEGEEVELERGGIIVQVAECVGRQNQDLSELLDKRAKEKELRQARVAMRSSLSVPSPQTPSPAPQVRDHFQTRHLPLHQLLGTPTGHHGRAVVPTESPFELRQKARDASGNQADARPSKRRKHDTTPPSKMGYAQSLFGASLTLSAVPMSSAPPRRLVAPSNSSTERPSIQVAPATHAPLGRLPSLAAGESDRHVLSGEQGVRERAKEPSICLDMGKDSPGQPADLPPTRGRNQEQRRDRASEDIVRPTKPSEPVSSKTCVPALPTTIQPSPGIHGNGSGVSGAAQTGTSSSRAIVIDEDEGMAMEEAGEATKAPEIADGTEEPPLPISITKKKKLAKRSRVADLPARVPVTVSGGTRKMTEDVAPPKEDRTELRLRPRQKRGLLMLSEEKDSDQQLARSGTIATEPSRSIHDPAPSVDDTALAPAPQVRTENPYSKDERENRPPSPQVERSVQRGRITTTAFKEKEQQMQTNQDSENTLARVASEGSRRRSSSQTRRLKNVDEQRSATSKRKTQAESDRSDSEELPQVPVGPRLARLSKRSVRSREVIGFVPSNPPVANLPKTDEPASKRLQKPSAPRQNPPSDDVSKGSSTNQAVEEEEKPRAQQVGDPSSHRELAYHKSAALPRGGIGDEEAFSLSSVAAPENATRTDNDEIPKIVRLCVTNDEEVAAQPSRLHEPRNTSKQVEHPMNATGHSGVDSHLTESENQPSPVISRPDTIIRPKIMNPATRGRKAALTSDAAGQVPQSILPTEPISARSDMVPPGAKRPDPAVGEGPKRRMRFPGFASARGGGPWSREAHDLLETGRPC</sequence>
<dbReference type="PANTHER" id="PTHR28535">
    <property type="entry name" value="ZINC FINGER GRF-TYPE CONTAINING 1"/>
    <property type="match status" value="1"/>
</dbReference>
<dbReference type="Pfam" id="PF10382">
    <property type="entry name" value="ZGRF1-like_N"/>
    <property type="match status" value="1"/>
</dbReference>
<protein>
    <recommendedName>
        <fullName evidence="2">5'-3' DNA helicase ZGRF1-like N-terminal domain-containing protein</fullName>
    </recommendedName>
</protein>
<dbReference type="RefSeq" id="XP_064666327.1">
    <property type="nucleotide sequence ID" value="XM_064813863.1"/>
</dbReference>
<comment type="caution">
    <text evidence="3">The sequence shown here is derived from an EMBL/GenBank/DDBJ whole genome shotgun (WGS) entry which is preliminary data.</text>
</comment>
<dbReference type="GO" id="GO:0006302">
    <property type="term" value="P:double-strand break repair"/>
    <property type="evidence" value="ECO:0007669"/>
    <property type="project" value="TreeGrafter"/>
</dbReference>
<dbReference type="InterPro" id="IPR052800">
    <property type="entry name" value="DNA_Repair_Helicase_ZGRF1"/>
</dbReference>
<feature type="compositionally biased region" description="Basic and acidic residues" evidence="1">
    <location>
        <begin position="310"/>
        <end position="325"/>
    </location>
</feature>
<dbReference type="GeneID" id="89937988"/>
<dbReference type="GO" id="GO:0035861">
    <property type="term" value="C:site of double-strand break"/>
    <property type="evidence" value="ECO:0007669"/>
    <property type="project" value="TreeGrafter"/>
</dbReference>
<feature type="region of interest" description="Disordered" evidence="1">
    <location>
        <begin position="228"/>
        <end position="341"/>
    </location>
</feature>
<proteinExistence type="predicted"/>
<reference evidence="3" key="2">
    <citation type="submission" date="2023-05" db="EMBL/GenBank/DDBJ databases">
        <authorList>
            <consortium name="Lawrence Berkeley National Laboratory"/>
            <person name="Steindorff A."/>
            <person name="Hensen N."/>
            <person name="Bonometti L."/>
            <person name="Westerberg I."/>
            <person name="Brannstrom I.O."/>
            <person name="Guillou S."/>
            <person name="Cros-Aarteil S."/>
            <person name="Calhoun S."/>
            <person name="Haridas S."/>
            <person name="Kuo A."/>
            <person name="Mondo S."/>
            <person name="Pangilinan J."/>
            <person name="Riley R."/>
            <person name="Labutti K."/>
            <person name="Andreopoulos B."/>
            <person name="Lipzen A."/>
            <person name="Chen C."/>
            <person name="Yanf M."/>
            <person name="Daum C."/>
            <person name="Ng V."/>
            <person name="Clum A."/>
            <person name="Ohm R."/>
            <person name="Martin F."/>
            <person name="Silar P."/>
            <person name="Natvig D."/>
            <person name="Lalanne C."/>
            <person name="Gautier V."/>
            <person name="Ament-Velasquez S.L."/>
            <person name="Kruys A."/>
            <person name="Hutchinson M.I."/>
            <person name="Powell A.J."/>
            <person name="Barry K."/>
            <person name="Miller A.N."/>
            <person name="Grigoriev I.V."/>
            <person name="Debuchy R."/>
            <person name="Gladieux P."/>
            <person name="Thoren M.H."/>
            <person name="Johannesson H."/>
        </authorList>
    </citation>
    <scope>NUCLEOTIDE SEQUENCE</scope>
    <source>
        <strain evidence="3">CBS 508.74</strain>
    </source>
</reference>
<feature type="compositionally biased region" description="Basic and acidic residues" evidence="1">
    <location>
        <begin position="592"/>
        <end position="601"/>
    </location>
</feature>
<feature type="compositionally biased region" description="Polar residues" evidence="1">
    <location>
        <begin position="473"/>
        <end position="486"/>
    </location>
</feature>
<feature type="compositionally biased region" description="Polar residues" evidence="1">
    <location>
        <begin position="656"/>
        <end position="674"/>
    </location>
</feature>
<dbReference type="Proteomes" id="UP001302812">
    <property type="component" value="Unassembled WGS sequence"/>
</dbReference>
<dbReference type="InterPro" id="IPR018838">
    <property type="entry name" value="ZGRF1-like_N"/>
</dbReference>
<feature type="region of interest" description="Disordered" evidence="1">
    <location>
        <begin position="386"/>
        <end position="709"/>
    </location>
</feature>
<dbReference type="GO" id="GO:0005634">
    <property type="term" value="C:nucleus"/>
    <property type="evidence" value="ECO:0007669"/>
    <property type="project" value="TreeGrafter"/>
</dbReference>
<dbReference type="AlphaFoldDB" id="A0AAN6QKV3"/>
<evidence type="ECO:0000313" key="3">
    <source>
        <dbReference type="EMBL" id="KAK4108757.1"/>
    </source>
</evidence>
<feature type="region of interest" description="Disordered" evidence="1">
    <location>
        <begin position="1"/>
        <end position="20"/>
    </location>
</feature>
<feature type="region of interest" description="Disordered" evidence="1">
    <location>
        <begin position="747"/>
        <end position="886"/>
    </location>
</feature>
<name>A0AAN6QKV3_9PEZI</name>
<gene>
    <name evidence="3" type="ORF">N656DRAFT_771487</name>
</gene>
<feature type="region of interest" description="Disordered" evidence="1">
    <location>
        <begin position="157"/>
        <end position="211"/>
    </location>
</feature>
<keyword evidence="4" id="KW-1185">Reference proteome</keyword>
<evidence type="ECO:0000259" key="2">
    <source>
        <dbReference type="Pfam" id="PF10382"/>
    </source>
</evidence>
<feature type="compositionally biased region" description="Basic and acidic residues" evidence="1">
    <location>
        <begin position="753"/>
        <end position="765"/>
    </location>
</feature>
<evidence type="ECO:0000256" key="1">
    <source>
        <dbReference type="SAM" id="MobiDB-lite"/>
    </source>
</evidence>
<feature type="compositionally biased region" description="Basic and acidic residues" evidence="1">
    <location>
        <begin position="437"/>
        <end position="454"/>
    </location>
</feature>
<feature type="compositionally biased region" description="Polar residues" evidence="1">
    <location>
        <begin position="547"/>
        <end position="557"/>
    </location>
</feature>
<feature type="domain" description="5'-3' DNA helicase ZGRF1-like N-terminal" evidence="2">
    <location>
        <begin position="26"/>
        <end position="106"/>
    </location>
</feature>
<feature type="compositionally biased region" description="Basic residues" evidence="1">
    <location>
        <begin position="409"/>
        <end position="418"/>
    </location>
</feature>
<reference evidence="3" key="1">
    <citation type="journal article" date="2023" name="Mol. Phylogenet. Evol.">
        <title>Genome-scale phylogeny and comparative genomics of the fungal order Sordariales.</title>
        <authorList>
            <person name="Hensen N."/>
            <person name="Bonometti L."/>
            <person name="Westerberg I."/>
            <person name="Brannstrom I.O."/>
            <person name="Guillou S."/>
            <person name="Cros-Aarteil S."/>
            <person name="Calhoun S."/>
            <person name="Haridas S."/>
            <person name="Kuo A."/>
            <person name="Mondo S."/>
            <person name="Pangilinan J."/>
            <person name="Riley R."/>
            <person name="LaButti K."/>
            <person name="Andreopoulos B."/>
            <person name="Lipzen A."/>
            <person name="Chen C."/>
            <person name="Yan M."/>
            <person name="Daum C."/>
            <person name="Ng V."/>
            <person name="Clum A."/>
            <person name="Steindorff A."/>
            <person name="Ohm R.A."/>
            <person name="Martin F."/>
            <person name="Silar P."/>
            <person name="Natvig D.O."/>
            <person name="Lalanne C."/>
            <person name="Gautier V."/>
            <person name="Ament-Velasquez S.L."/>
            <person name="Kruys A."/>
            <person name="Hutchinson M.I."/>
            <person name="Powell A.J."/>
            <person name="Barry K."/>
            <person name="Miller A.N."/>
            <person name="Grigoriev I.V."/>
            <person name="Debuchy R."/>
            <person name="Gladieux P."/>
            <person name="Hiltunen Thoren M."/>
            <person name="Johannesson H."/>
        </authorList>
    </citation>
    <scope>NUCLEOTIDE SEQUENCE</scope>
    <source>
        <strain evidence="3">CBS 508.74</strain>
    </source>
</reference>
<evidence type="ECO:0000313" key="4">
    <source>
        <dbReference type="Proteomes" id="UP001302812"/>
    </source>
</evidence>